<evidence type="ECO:0000313" key="8">
    <source>
        <dbReference type="Proteomes" id="UP000095564"/>
    </source>
</evidence>
<evidence type="ECO:0000256" key="6">
    <source>
        <dbReference type="PROSITE-ProRule" id="PRU01016"/>
    </source>
</evidence>
<dbReference type="SUPFAM" id="SSF53335">
    <property type="entry name" value="S-adenosyl-L-methionine-dependent methyltransferases"/>
    <property type="match status" value="2"/>
</dbReference>
<reference evidence="7 8" key="1">
    <citation type="submission" date="2015-09" db="EMBL/GenBank/DDBJ databases">
        <authorList>
            <consortium name="Pathogen Informatics"/>
        </authorList>
    </citation>
    <scope>NUCLEOTIDE SEQUENCE [LARGE SCALE GENOMIC DNA]</scope>
    <source>
        <strain evidence="7 8">2789STDY5834908</strain>
    </source>
</reference>
<proteinExistence type="inferred from homology"/>
<evidence type="ECO:0000256" key="2">
    <source>
        <dbReference type="ARBA" id="ARBA00022603"/>
    </source>
</evidence>
<dbReference type="PANTHER" id="PTHR10629">
    <property type="entry name" value="CYTOSINE-SPECIFIC METHYLTRANSFERASE"/>
    <property type="match status" value="1"/>
</dbReference>
<dbReference type="PANTHER" id="PTHR10629:SF52">
    <property type="entry name" value="DNA (CYTOSINE-5)-METHYLTRANSFERASE 1"/>
    <property type="match status" value="1"/>
</dbReference>
<accession>A0A174PY68</accession>
<evidence type="ECO:0000256" key="3">
    <source>
        <dbReference type="ARBA" id="ARBA00022679"/>
    </source>
</evidence>
<dbReference type="PRINTS" id="PR00105">
    <property type="entry name" value="C5METTRFRASE"/>
</dbReference>
<keyword evidence="3 6" id="KW-0808">Transferase</keyword>
<dbReference type="RefSeq" id="WP_055160504.1">
    <property type="nucleotide sequence ID" value="NZ_CZAU01000017.1"/>
</dbReference>
<sequence>MITFIDLFAGAGGFSEGFLQAEVGDKYFDFLLANDINPTCEVTHRMRYNYQLGLATKFLTKDITDSDFLETLKEQIGTQDVDVIVGGPPCQSFSLAGVRKTNDKKDDLFSYYLQVIKMLRPKYFVMENVYGIITKYNGKIKERILQEINGIIDVKELEKYIAFTKNLIQHYIFEDEQKTANYCIKKLEIILEKEKQESYVSDKYMSCIKKLQNNELTSEEYEFIKTALLKEKKNTSHNLLDNYLDKLIDIWVDVFRNNKVISEKDRNIVRESLALMKQSENLYNQKMELKKSINDAHLTNSPSKCQFDAAVEALENDTIIQIFNDGCKTVYEKIEDQKIRKVILEVKLAIDILYELTIDTIERLNSILYKHLSIKNTSKLEKISNKIRLYNIKSEQILLASDYGVPQDRRRVIFIGCRNDQPLITNIPATVDPNEKVTVEEAIDDLRGIKNGSMQTEYNSEVYTKAILGKPFRTVDGKITDINHGKSYMDWSRTGRLNINRFPNKKCPTYTNINFWADANEKDYKEYKLANHQMSNQSEIVRQRYKLMRECGDFDIAKEKYANDPSMKTDKRDYHCLHADEQSPTIMTLGDDFCHYAENRSLTVREMARLQSFDDDFVFQGKRTTGGGRRKFETPQYTQVGNAVPPLMARAIADEILKNIK</sequence>
<dbReference type="Gene3D" id="3.40.50.150">
    <property type="entry name" value="Vaccinia Virus protein VP39"/>
    <property type="match status" value="2"/>
</dbReference>
<dbReference type="EMBL" id="CZAU01000017">
    <property type="protein sequence ID" value="CUP63710.1"/>
    <property type="molecule type" value="Genomic_DNA"/>
</dbReference>
<dbReference type="PROSITE" id="PS00094">
    <property type="entry name" value="C5_MTASE_1"/>
    <property type="match status" value="1"/>
</dbReference>
<dbReference type="InterPro" id="IPR018117">
    <property type="entry name" value="C5_DNA_meth_AS"/>
</dbReference>
<keyword evidence="4 6" id="KW-0949">S-adenosyl-L-methionine</keyword>
<evidence type="ECO:0000313" key="7">
    <source>
        <dbReference type="EMBL" id="CUP63710.1"/>
    </source>
</evidence>
<dbReference type="AlphaFoldDB" id="A0A174PY68"/>
<evidence type="ECO:0000256" key="4">
    <source>
        <dbReference type="ARBA" id="ARBA00022691"/>
    </source>
</evidence>
<protein>
    <recommendedName>
        <fullName evidence="1">DNA (cytosine-5-)-methyltransferase</fullName>
        <ecNumber evidence="1">2.1.1.37</ecNumber>
    </recommendedName>
</protein>
<dbReference type="GO" id="GO:0044027">
    <property type="term" value="P:negative regulation of gene expression via chromosomal CpG island methylation"/>
    <property type="evidence" value="ECO:0007669"/>
    <property type="project" value="TreeGrafter"/>
</dbReference>
<dbReference type="Pfam" id="PF00145">
    <property type="entry name" value="DNA_methylase"/>
    <property type="match status" value="2"/>
</dbReference>
<dbReference type="EC" id="2.1.1.37" evidence="1"/>
<dbReference type="OrthoDB" id="9813719at2"/>
<dbReference type="GO" id="GO:0003886">
    <property type="term" value="F:DNA (cytosine-5-)-methyltransferase activity"/>
    <property type="evidence" value="ECO:0007669"/>
    <property type="project" value="UniProtKB-EC"/>
</dbReference>
<dbReference type="InterPro" id="IPR029063">
    <property type="entry name" value="SAM-dependent_MTases_sf"/>
</dbReference>
<name>A0A174PY68_ANAHA</name>
<dbReference type="InterPro" id="IPR001525">
    <property type="entry name" value="C5_MeTfrase"/>
</dbReference>
<gene>
    <name evidence="7" type="primary">haeIIIM</name>
    <name evidence="7" type="ORF">ERS852520_01821</name>
</gene>
<comment type="similarity">
    <text evidence="6">Belongs to the class I-like SAM-binding methyltransferase superfamily. C5-methyltransferase family.</text>
</comment>
<organism evidence="7 8">
    <name type="scientific">Anaerostipes hadrus</name>
    <dbReference type="NCBI Taxonomy" id="649756"/>
    <lineage>
        <taxon>Bacteria</taxon>
        <taxon>Bacillati</taxon>
        <taxon>Bacillota</taxon>
        <taxon>Clostridia</taxon>
        <taxon>Lachnospirales</taxon>
        <taxon>Lachnospiraceae</taxon>
        <taxon>Anaerostipes</taxon>
    </lineage>
</organism>
<dbReference type="GO" id="GO:0032259">
    <property type="term" value="P:methylation"/>
    <property type="evidence" value="ECO:0007669"/>
    <property type="project" value="UniProtKB-KW"/>
</dbReference>
<dbReference type="PROSITE" id="PS51679">
    <property type="entry name" value="SAM_MT_C5"/>
    <property type="match status" value="1"/>
</dbReference>
<dbReference type="Gene3D" id="3.90.120.10">
    <property type="entry name" value="DNA Methylase, subunit A, domain 2"/>
    <property type="match status" value="1"/>
</dbReference>
<dbReference type="GO" id="GO:0003677">
    <property type="term" value="F:DNA binding"/>
    <property type="evidence" value="ECO:0007669"/>
    <property type="project" value="TreeGrafter"/>
</dbReference>
<dbReference type="Proteomes" id="UP000095564">
    <property type="component" value="Unassembled WGS sequence"/>
</dbReference>
<dbReference type="PROSITE" id="PS00095">
    <property type="entry name" value="C5_MTASE_2"/>
    <property type="match status" value="1"/>
</dbReference>
<dbReference type="InterPro" id="IPR031303">
    <property type="entry name" value="C5_meth_CS"/>
</dbReference>
<evidence type="ECO:0000256" key="1">
    <source>
        <dbReference type="ARBA" id="ARBA00011975"/>
    </source>
</evidence>
<evidence type="ECO:0000256" key="5">
    <source>
        <dbReference type="ARBA" id="ARBA00022747"/>
    </source>
</evidence>
<dbReference type="GO" id="GO:0009307">
    <property type="term" value="P:DNA restriction-modification system"/>
    <property type="evidence" value="ECO:0007669"/>
    <property type="project" value="UniProtKB-KW"/>
</dbReference>
<keyword evidence="5" id="KW-0680">Restriction system</keyword>
<keyword evidence="2 6" id="KW-0489">Methyltransferase</keyword>
<feature type="active site" evidence="6">
    <location>
        <position position="90"/>
    </location>
</feature>
<dbReference type="InterPro" id="IPR050390">
    <property type="entry name" value="C5-Methyltransferase"/>
</dbReference>